<feature type="transmembrane region" description="Helical" evidence="5">
    <location>
        <begin position="187"/>
        <end position="203"/>
    </location>
</feature>
<evidence type="ECO:0000256" key="5">
    <source>
        <dbReference type="SAM" id="Phobius"/>
    </source>
</evidence>
<evidence type="ECO:0000256" key="4">
    <source>
        <dbReference type="ARBA" id="ARBA00023136"/>
    </source>
</evidence>
<keyword evidence="2 5" id="KW-0812">Transmembrane</keyword>
<dbReference type="RefSeq" id="WP_197088420.1">
    <property type="nucleotide sequence ID" value="NZ_CP046455.1"/>
</dbReference>
<keyword evidence="3 5" id="KW-1133">Transmembrane helix</keyword>
<evidence type="ECO:0000256" key="1">
    <source>
        <dbReference type="ARBA" id="ARBA00004141"/>
    </source>
</evidence>
<dbReference type="InterPro" id="IPR036869">
    <property type="entry name" value="J_dom_sf"/>
</dbReference>
<gene>
    <name evidence="7" type="ORF">COCCU_02945</name>
</gene>
<sequence length="285" mass="31404">MNTSHGELYSTLGLDPADGTEELRTLIMGRDAQLENQGHQPQDPRRQQLQTAYAVLGDESRRRIYDHALASGRNLAWHEIEYLGNFGRLPEISFQQTPPQAQAGPQQTPFSTQTQYQMPYPSTPGMPSGFAASHPLAQTASPNFPGDPTKRPSAGTRLLMLLVDGFIFSVAAGILGMAFFWSETLMGLVWTLAFLLYFLGLEFKTGATPAKHLFGYEVRDLNTGGRPSLLQSGKRQLWRLASIVPGIGWLVSLIAAIYLAPSINGANSYLGKHDRWAGTEVTRKR</sequence>
<keyword evidence="8" id="KW-1185">Reference proteome</keyword>
<dbReference type="GO" id="GO:0016020">
    <property type="term" value="C:membrane"/>
    <property type="evidence" value="ECO:0007669"/>
    <property type="project" value="UniProtKB-SubCell"/>
</dbReference>
<dbReference type="Proteomes" id="UP000424462">
    <property type="component" value="Chromosome"/>
</dbReference>
<feature type="transmembrane region" description="Helical" evidence="5">
    <location>
        <begin position="237"/>
        <end position="260"/>
    </location>
</feature>
<evidence type="ECO:0000256" key="2">
    <source>
        <dbReference type="ARBA" id="ARBA00022692"/>
    </source>
</evidence>
<feature type="transmembrane region" description="Helical" evidence="5">
    <location>
        <begin position="158"/>
        <end position="181"/>
    </location>
</feature>
<dbReference type="Pfam" id="PF06271">
    <property type="entry name" value="RDD"/>
    <property type="match status" value="1"/>
</dbReference>
<evidence type="ECO:0000313" key="8">
    <source>
        <dbReference type="Proteomes" id="UP000424462"/>
    </source>
</evidence>
<feature type="domain" description="RDD" evidence="6">
    <location>
        <begin position="152"/>
        <end position="278"/>
    </location>
</feature>
<dbReference type="KEGG" id="cok:COCCU_02945"/>
<accession>A0A6B8VR07</accession>
<keyword evidence="4 5" id="KW-0472">Membrane</keyword>
<proteinExistence type="predicted"/>
<evidence type="ECO:0000259" key="6">
    <source>
        <dbReference type="Pfam" id="PF06271"/>
    </source>
</evidence>
<dbReference type="AlphaFoldDB" id="A0A6B8VR07"/>
<reference evidence="7 8" key="1">
    <citation type="submission" date="2019-11" db="EMBL/GenBank/DDBJ databases">
        <title>Complete genome sequence of Corynebacterium kalinowskii 1959, a novel Corynebacterium species isolated from soil of a small paddock in Vilsendorf, Germany.</title>
        <authorList>
            <person name="Schaffert L."/>
            <person name="Ruwe M."/>
            <person name="Milse J."/>
            <person name="Hanuschka K."/>
            <person name="Ortseifen V."/>
            <person name="Droste J."/>
            <person name="Brandt D."/>
            <person name="Schlueter L."/>
            <person name="Kutter Y."/>
            <person name="Vinke S."/>
            <person name="Viehoefer P."/>
            <person name="Jacob L."/>
            <person name="Luebke N.-C."/>
            <person name="Schulte-Berndt E."/>
            <person name="Hain C."/>
            <person name="Linder M."/>
            <person name="Schmidt P."/>
            <person name="Wollenschlaeger L."/>
            <person name="Luttermann T."/>
            <person name="Thieme E."/>
            <person name="Hassa J."/>
            <person name="Haak M."/>
            <person name="Wittchen M."/>
            <person name="Mentz A."/>
            <person name="Persicke M."/>
            <person name="Busche T."/>
            <person name="Ruckert C."/>
        </authorList>
    </citation>
    <scope>NUCLEOTIDE SEQUENCE [LARGE SCALE GENOMIC DNA]</scope>
    <source>
        <strain evidence="7 8">2039</strain>
    </source>
</reference>
<dbReference type="InterPro" id="IPR010432">
    <property type="entry name" value="RDD"/>
</dbReference>
<evidence type="ECO:0000256" key="3">
    <source>
        <dbReference type="ARBA" id="ARBA00022989"/>
    </source>
</evidence>
<dbReference type="SUPFAM" id="SSF46565">
    <property type="entry name" value="Chaperone J-domain"/>
    <property type="match status" value="1"/>
</dbReference>
<name>A0A6B8VR07_9CORY</name>
<organism evidence="7 8">
    <name type="scientific">Corynebacterium occultum</name>
    <dbReference type="NCBI Taxonomy" id="2675219"/>
    <lineage>
        <taxon>Bacteria</taxon>
        <taxon>Bacillati</taxon>
        <taxon>Actinomycetota</taxon>
        <taxon>Actinomycetes</taxon>
        <taxon>Mycobacteriales</taxon>
        <taxon>Corynebacteriaceae</taxon>
        <taxon>Corynebacterium</taxon>
    </lineage>
</organism>
<protein>
    <submittedName>
        <fullName evidence="7">RDD family protein</fullName>
    </submittedName>
</protein>
<evidence type="ECO:0000313" key="7">
    <source>
        <dbReference type="EMBL" id="QGU06543.1"/>
    </source>
</evidence>
<comment type="subcellular location">
    <subcellularLocation>
        <location evidence="1">Membrane</location>
        <topology evidence="1">Multi-pass membrane protein</topology>
    </subcellularLocation>
</comment>
<dbReference type="EMBL" id="CP046455">
    <property type="protein sequence ID" value="QGU06543.1"/>
    <property type="molecule type" value="Genomic_DNA"/>
</dbReference>